<feature type="compositionally biased region" description="Low complexity" evidence="1">
    <location>
        <begin position="202"/>
        <end position="231"/>
    </location>
</feature>
<dbReference type="OrthoDB" id="2563277at2759"/>
<feature type="compositionally biased region" description="Basic and acidic residues" evidence="1">
    <location>
        <begin position="459"/>
        <end position="477"/>
    </location>
</feature>
<evidence type="ECO:0000256" key="1">
    <source>
        <dbReference type="SAM" id="MobiDB-lite"/>
    </source>
</evidence>
<feature type="compositionally biased region" description="Polar residues" evidence="1">
    <location>
        <begin position="295"/>
        <end position="307"/>
    </location>
</feature>
<feature type="compositionally biased region" description="Low complexity" evidence="1">
    <location>
        <begin position="343"/>
        <end position="369"/>
    </location>
</feature>
<feature type="compositionally biased region" description="Basic and acidic residues" evidence="1">
    <location>
        <begin position="385"/>
        <end position="409"/>
    </location>
</feature>
<name>A0A8H6I7V6_9AGAR</name>
<evidence type="ECO:0000313" key="2">
    <source>
        <dbReference type="EMBL" id="KAF6758956.1"/>
    </source>
</evidence>
<feature type="compositionally biased region" description="Basic and acidic residues" evidence="1">
    <location>
        <begin position="151"/>
        <end position="167"/>
    </location>
</feature>
<feature type="region of interest" description="Disordered" evidence="1">
    <location>
        <begin position="592"/>
        <end position="620"/>
    </location>
</feature>
<feature type="compositionally biased region" description="Polar residues" evidence="1">
    <location>
        <begin position="1"/>
        <end position="12"/>
    </location>
</feature>
<feature type="compositionally biased region" description="Low complexity" evidence="1">
    <location>
        <begin position="874"/>
        <end position="901"/>
    </location>
</feature>
<comment type="caution">
    <text evidence="2">The sequence shown here is derived from an EMBL/GenBank/DDBJ whole genome shotgun (WGS) entry which is preliminary data.</text>
</comment>
<feature type="region of interest" description="Disordered" evidence="1">
    <location>
        <begin position="2028"/>
        <end position="2053"/>
    </location>
</feature>
<feature type="region of interest" description="Disordered" evidence="1">
    <location>
        <begin position="1420"/>
        <end position="1445"/>
    </location>
</feature>
<feature type="region of interest" description="Disordered" evidence="1">
    <location>
        <begin position="1760"/>
        <end position="1799"/>
    </location>
</feature>
<organism evidence="2 3">
    <name type="scientific">Ephemerocybe angulata</name>
    <dbReference type="NCBI Taxonomy" id="980116"/>
    <lineage>
        <taxon>Eukaryota</taxon>
        <taxon>Fungi</taxon>
        <taxon>Dikarya</taxon>
        <taxon>Basidiomycota</taxon>
        <taxon>Agaricomycotina</taxon>
        <taxon>Agaricomycetes</taxon>
        <taxon>Agaricomycetidae</taxon>
        <taxon>Agaricales</taxon>
        <taxon>Agaricineae</taxon>
        <taxon>Psathyrellaceae</taxon>
        <taxon>Ephemerocybe</taxon>
    </lineage>
</organism>
<feature type="region of interest" description="Disordered" evidence="1">
    <location>
        <begin position="856"/>
        <end position="999"/>
    </location>
</feature>
<protein>
    <submittedName>
        <fullName evidence="2">Uncharacterized protein</fullName>
    </submittedName>
</protein>
<accession>A0A8H6I7V6</accession>
<dbReference type="Proteomes" id="UP000521943">
    <property type="component" value="Unassembled WGS sequence"/>
</dbReference>
<feature type="compositionally biased region" description="Low complexity" evidence="1">
    <location>
        <begin position="59"/>
        <end position="79"/>
    </location>
</feature>
<feature type="region of interest" description="Disordered" evidence="1">
    <location>
        <begin position="113"/>
        <end position="477"/>
    </location>
</feature>
<feature type="compositionally biased region" description="Acidic residues" evidence="1">
    <location>
        <begin position="519"/>
        <end position="529"/>
    </location>
</feature>
<feature type="region of interest" description="Disordered" evidence="1">
    <location>
        <begin position="1964"/>
        <end position="1997"/>
    </location>
</feature>
<feature type="compositionally biased region" description="Low complexity" evidence="1">
    <location>
        <begin position="247"/>
        <end position="267"/>
    </location>
</feature>
<gene>
    <name evidence="2" type="ORF">DFP72DRAFT_164935</name>
</gene>
<feature type="compositionally biased region" description="Low complexity" evidence="1">
    <location>
        <begin position="600"/>
        <end position="616"/>
    </location>
</feature>
<feature type="compositionally biased region" description="Polar residues" evidence="1">
    <location>
        <begin position="332"/>
        <end position="341"/>
    </location>
</feature>
<sequence>MSSPALQPQTQVRRMERVPTPPQNAMPPAASFSKGTGMEFAKASAPSYSRSATPTMGGLLAPPSSNANLNANSNHNTNANGGGGLAVPGTNASNSGSIAVRAMRSVRSIARLGSWGGKVGREESEFGEGVGGTVGKAGGKGGKEKKSKKSKEKEKDSGKESGKEKENAGTIKRKSKSSSKDKDKPLDEGTIRTSISSFEAGHLSSASHAPKSASKSSASKSSASASASLKPETVSKKHSILGLGLPSAMSMSMRMGGMRSGSSASSVGAGGGGFFGTAKVSETSPHPPPVPFSSGYATNGSGNAIGSQTGGMGTANRLSVDSHVDASGRRGSIQSTASSLRPVSITSTISGVSTTGSRMSSGRMSTTSGLSATSGVTGSAAGSVRWDEEGLERARKEVRGKRESVESAREGGVGNRKRDSRDRKESGTSRGTKRSVEGRRRKGIVDIFPEIAGVSSKGAGEEGKEMKEDVKEGREVEVKEEVRRYPIVTIEEATADGHGEGLYDPLSDYEDSLPGHRDDEDELGGEGEESVNTIKDVATPVKKPRVRPVSEQLLGRARPEAVCEDEDGVLSILSAATNDLAQLINNLDLEATPATPDVTPLRPSLSPFSSEPSASSTGLSRSFSYNGSPLMGRTTLAGSAFKRADARFKAALQTQTQSQISTNANANANGTSANVNANGGESKAITARSSAASISSLRPYAQARSAGTVGRKDADVFGKAVRVPEKVSLADLRANLRKTSTSSSIGSVGLSPVAASPPTSATVFSAEPKALTMGDINRGLPSPPPPGFVRTHKRTITPAREEEPVPVFAGLKPNPRRQAAVSIGRNGRKTTPTPERVRDTFDCEDEDEDRFRTVKAGKGKPSEFTFGSLANTTSKGSKASVASRASSKGSKGSRGKLSVGGAEENRAPMSREARRLLGMSGTMGGSDASAWSVQLDESDPDSDVPEELRSILKRTRSAIDGETVEREDGGEREEEEESESESESEEEYRDDSSFTGRLHYMDEEDVTMDLVLDGAPRPPSFSPFKPKPAAAQRPVFQQHRVSCSAAEAEIQQAQRVPVFRAQLVPDTPDSATFPPSAFSRAPPSAFPPTFLRASPPTFLCAPTSTNSPSPPHAGVTDKNDGDTMMTDCFFDDNLTSSDENYTKRSFDFTGELAKLNESGASDRRSFVEQLENAFKTPAKVDLRVDFGLGEVPPVPPMPMRRMQRQEEEEEESYSVEAMGVGSRYEEEESVGVGRAVEEEESMAELSSFFKDERASTESAKTSANSSSSPRFNDESVSCLVDMKQPSLELPSIKSSTSSNTATIAQLKLKKSMASVKSGRSARSNASGLSVDGELNRSFRFGGVPSPQQDVPQLPSAQHNDSIFNDMSTEESEEMHDDKAVPKPMTLADIIPPPAHVRQVSFSSSMLDEYEDSALKSIVSSVQPVPSGAPAVQPRERTMSGASTQDPRRLSAFIPLSRPASGVSFGGLDSFDEVRRGFEFHDYRPDFYTANTSNASSHASSARSRAHLRAQESVFSIASVSSYGRVIRDGAQDPFDFGMAPPLARLRERSFESEEEGDATDSMDFDMSTQVDDTFSFLNHRPAPRRRVDSDASSFYFTSPPVSALRPGHRRRESNMSVSSVSGLPPISMWNRSFGMGHHRRSSSVTSASSVALSYAHGGVGGRAIMARHRRDASVDSVASEVSMSGRFMARPGLGEKMFGNESEHLGSLKAIAGSPSQSISGDMLSTSDYGYNRTSGSSFDYYDSIIDGPEYRYSRPVRDSIAEEEEEEGDGGRRSGVSDSLFDRTGDVTSSVSSGSVFGDDYTGQVHGGLLPMHQFRPLSVISLGGPHSPMQDDDTMISMLGGGHVRRRSIGSMIDASPCVRMEKKNTHRRTAREVLNGLQRAKAQAARDQAAKDKENSAVPTVNAKTVELKPSIASVSSFQFGGDRMIKARHGLLERQSLEESVLIAAGEDLSLSFQAAPVFTRPAPTSRSRSSTCSTSTSTSESSGRDTPPLSACDGYGSSISGASFSSIDTLDMNTALSNAMHPTSTLASARARARDHGHGHRRRYSKAHVSRSSVYETIEEEFSSSSPSSDAESVLGSATKKLLHQSPNDSTAVYVVGSDTESIHNPEECVWDDERGIVALRKFYHLKDEAHYTVQESQRIWMDTPFSLYAVQAFDPPRHPDGMKALLEHSVHTFGPLPAELRRIRSRKNSRASPYPSTRFVSTIPASPAFERPVPSKLSTTSTVFESKPDSAPTPVLKERKLNAKKLNVAPSLEVLKPMSPFAMKVTGDGSPKKAGLGVNGAVRPRVPSAARRSALGWSKRSNGAKTSTDSKKENVVGEGSIVMTPGDSLRLNRPRPRGRTPASQARRAIRI</sequence>
<feature type="region of interest" description="Disordered" evidence="1">
    <location>
        <begin position="1"/>
        <end position="95"/>
    </location>
</feature>
<feature type="compositionally biased region" description="Low complexity" evidence="1">
    <location>
        <begin position="1969"/>
        <end position="1986"/>
    </location>
</feature>
<feature type="compositionally biased region" description="Acidic residues" evidence="1">
    <location>
        <begin position="970"/>
        <end position="989"/>
    </location>
</feature>
<feature type="compositionally biased region" description="Basic and acidic residues" evidence="1">
    <location>
        <begin position="178"/>
        <end position="190"/>
    </location>
</feature>
<keyword evidence="3" id="KW-1185">Reference proteome</keyword>
<feature type="compositionally biased region" description="Low complexity" evidence="1">
    <location>
        <begin position="1256"/>
        <end position="1268"/>
    </location>
</feature>
<feature type="compositionally biased region" description="Gly residues" evidence="1">
    <location>
        <begin position="128"/>
        <end position="140"/>
    </location>
</feature>
<dbReference type="EMBL" id="JACGCI010000017">
    <property type="protein sequence ID" value="KAF6758956.1"/>
    <property type="molecule type" value="Genomic_DNA"/>
</dbReference>
<feature type="region of interest" description="Disordered" evidence="1">
    <location>
        <begin position="495"/>
        <end position="546"/>
    </location>
</feature>
<feature type="region of interest" description="Disordered" evidence="1">
    <location>
        <begin position="2296"/>
        <end position="2357"/>
    </location>
</feature>
<feature type="compositionally biased region" description="Low complexity" evidence="1">
    <location>
        <begin position="1787"/>
        <end position="1799"/>
    </location>
</feature>
<feature type="region of interest" description="Disordered" evidence="1">
    <location>
        <begin position="807"/>
        <end position="838"/>
    </location>
</feature>
<evidence type="ECO:0000313" key="3">
    <source>
        <dbReference type="Proteomes" id="UP000521943"/>
    </source>
</evidence>
<proteinExistence type="predicted"/>
<reference evidence="2 3" key="1">
    <citation type="submission" date="2020-07" db="EMBL/GenBank/DDBJ databases">
        <title>Comparative genomics of pyrophilous fungi reveals a link between fire events and developmental genes.</title>
        <authorList>
            <consortium name="DOE Joint Genome Institute"/>
            <person name="Steindorff A.S."/>
            <person name="Carver A."/>
            <person name="Calhoun S."/>
            <person name="Stillman K."/>
            <person name="Liu H."/>
            <person name="Lipzen A."/>
            <person name="Pangilinan J."/>
            <person name="Labutti K."/>
            <person name="Bruns T.D."/>
            <person name="Grigoriev I.V."/>
        </authorList>
    </citation>
    <scope>NUCLEOTIDE SEQUENCE [LARGE SCALE GENOMIC DNA]</scope>
    <source>
        <strain evidence="2 3">CBS 144469</strain>
    </source>
</reference>
<feature type="region of interest" description="Disordered" evidence="1">
    <location>
        <begin position="1194"/>
        <end position="1273"/>
    </location>
</feature>
<feature type="compositionally biased region" description="Basic and acidic residues" evidence="1">
    <location>
        <begin position="416"/>
        <end position="427"/>
    </location>
</feature>
<feature type="compositionally biased region" description="Acidic residues" evidence="1">
    <location>
        <begin position="936"/>
        <end position="945"/>
    </location>
</feature>
<feature type="compositionally biased region" description="Basic and acidic residues" evidence="1">
    <location>
        <begin position="903"/>
        <end position="915"/>
    </location>
</feature>
<feature type="compositionally biased region" description="Basic residues" evidence="1">
    <location>
        <begin position="2036"/>
        <end position="2053"/>
    </location>
</feature>
<feature type="compositionally biased region" description="Basic and acidic residues" evidence="1">
    <location>
        <begin position="957"/>
        <end position="969"/>
    </location>
</feature>